<evidence type="ECO:0000313" key="3">
    <source>
        <dbReference type="EMBL" id="EGF92452.1"/>
    </source>
</evidence>
<dbReference type="GO" id="GO:0003677">
    <property type="term" value="F:DNA binding"/>
    <property type="evidence" value="ECO:0007669"/>
    <property type="project" value="InterPro"/>
</dbReference>
<evidence type="ECO:0000259" key="1">
    <source>
        <dbReference type="Pfam" id="PF09077"/>
    </source>
</evidence>
<dbReference type="SUPFAM" id="SSF52540">
    <property type="entry name" value="P-loop containing nucleoside triphosphate hydrolases"/>
    <property type="match status" value="1"/>
</dbReference>
<dbReference type="Gene3D" id="3.40.50.300">
    <property type="entry name" value="P-loop containing nucleotide triphosphate hydrolases"/>
    <property type="match status" value="1"/>
</dbReference>
<feature type="domain" description="B transposition protein C-terminal" evidence="1">
    <location>
        <begin position="236"/>
        <end position="315"/>
    </location>
</feature>
<dbReference type="RefSeq" id="WP_006271627.1">
    <property type="nucleotide sequence ID" value="NZ_GL883077.1"/>
</dbReference>
<dbReference type="Pfam" id="PF13401">
    <property type="entry name" value="AAA_22"/>
    <property type="match status" value="1"/>
</dbReference>
<dbReference type="Pfam" id="PF09077">
    <property type="entry name" value="Phage-MuB_C"/>
    <property type="match status" value="1"/>
</dbReference>
<dbReference type="InterPro" id="IPR049945">
    <property type="entry name" value="AAA_22"/>
</dbReference>
<dbReference type="AlphaFoldDB" id="F4QGC4"/>
<evidence type="ECO:0000313" key="4">
    <source>
        <dbReference type="Proteomes" id="UP000006512"/>
    </source>
</evidence>
<accession>F4QGC4</accession>
<feature type="domain" description="ORC1/DEAH AAA+ ATPase" evidence="2">
    <location>
        <begin position="107"/>
        <end position="219"/>
    </location>
</feature>
<dbReference type="OrthoDB" id="8456465at2"/>
<dbReference type="EMBL" id="GL883077">
    <property type="protein sequence ID" value="EGF92452.1"/>
    <property type="molecule type" value="Genomic_DNA"/>
</dbReference>
<reference evidence="4" key="1">
    <citation type="submission" date="2011-03" db="EMBL/GenBank/DDBJ databases">
        <title>Draft genome sequence of Brevundimonas diminuta.</title>
        <authorList>
            <person name="Brown P.J.B."/>
            <person name="Buechlein A."/>
            <person name="Hemmerich C."/>
            <person name="Brun Y.V."/>
        </authorList>
    </citation>
    <scope>NUCLEOTIDE SEQUENCE [LARGE SCALE GENOMIC DNA]</scope>
    <source>
        <strain evidence="4">C19</strain>
    </source>
</reference>
<organism evidence="3 4">
    <name type="scientific">Asticcacaulis biprosthecium C19</name>
    <dbReference type="NCBI Taxonomy" id="715226"/>
    <lineage>
        <taxon>Bacteria</taxon>
        <taxon>Pseudomonadati</taxon>
        <taxon>Pseudomonadota</taxon>
        <taxon>Alphaproteobacteria</taxon>
        <taxon>Caulobacterales</taxon>
        <taxon>Caulobacteraceae</taxon>
        <taxon>Asticcacaulis</taxon>
    </lineage>
</organism>
<gene>
    <name evidence="3" type="ORF">ABI_08880</name>
</gene>
<dbReference type="Gene3D" id="1.10.1180.10">
    <property type="entry name" value="B transposition protein, C-terminal domain"/>
    <property type="match status" value="1"/>
</dbReference>
<proteinExistence type="predicted"/>
<dbReference type="STRING" id="715226.ABI_08880"/>
<dbReference type="InterPro" id="IPR027417">
    <property type="entry name" value="P-loop_NTPase"/>
</dbReference>
<dbReference type="eggNOG" id="COG2842">
    <property type="taxonomic scope" value="Bacteria"/>
</dbReference>
<sequence>MTDDKIKFTHDMLEALRAKLQTYKRDNNETWKVIAGKIGTAESTLSAFVAGKYAGDNQKLAEEVAKWFVTAETQRELFENQMWKPSFQPTATAKSCQGLYAYAKLGYMVVIMGHPGLGKTESIVDFQRKNSNVYVLTGAPELSTTNSFLLMLLEAMHLSVPGRTGFALSQKIRRVLKERDTPLIIIDEAQHLGERVLEVIRSIHDETKCGVAFVGNMEVTKSIDGDKTARFAQRSSRIAKREIFRSPVGYDIKMMLEAWEVTDSIEIAFLTSIAMRPGGGALRQMSRVLELATWMARGEKAKRDLRYIKEAADDLQRGAAA</sequence>
<protein>
    <submittedName>
        <fullName evidence="3">DNA transposition protein</fullName>
    </submittedName>
</protein>
<dbReference type="Proteomes" id="UP000006512">
    <property type="component" value="Unassembled WGS sequence"/>
</dbReference>
<dbReference type="InterPro" id="IPR036733">
    <property type="entry name" value="B_transposit_C_sf"/>
</dbReference>
<dbReference type="SUPFAM" id="SSF47681">
    <property type="entry name" value="C-terminal domain of B transposition protein"/>
    <property type="match status" value="1"/>
</dbReference>
<dbReference type="PANTHER" id="PTHR35894">
    <property type="entry name" value="GENERAL SECRETION PATHWAY PROTEIN A-RELATED"/>
    <property type="match status" value="1"/>
</dbReference>
<dbReference type="HOGENOM" id="CLU_056183_1_0_5"/>
<evidence type="ECO:0000259" key="2">
    <source>
        <dbReference type="Pfam" id="PF13401"/>
    </source>
</evidence>
<dbReference type="InterPro" id="IPR009084">
    <property type="entry name" value="B_transpositn_C"/>
</dbReference>
<name>F4QGC4_9CAUL</name>
<dbReference type="PANTHER" id="PTHR35894:SF5">
    <property type="entry name" value="MU-LIKE PROPHAGE FLUMU DNA TRANSPOSITION PROTEIN B"/>
    <property type="match status" value="1"/>
</dbReference>
<dbReference type="GO" id="GO:0016887">
    <property type="term" value="F:ATP hydrolysis activity"/>
    <property type="evidence" value="ECO:0007669"/>
    <property type="project" value="InterPro"/>
</dbReference>
<dbReference type="GO" id="GO:0006313">
    <property type="term" value="P:DNA transposition"/>
    <property type="evidence" value="ECO:0007669"/>
    <property type="project" value="InterPro"/>
</dbReference>
<dbReference type="InterPro" id="IPR052026">
    <property type="entry name" value="ExeA_AAA_ATPase_DNA-bind"/>
</dbReference>
<dbReference type="InterPro" id="IPR010982">
    <property type="entry name" value="Lambda_DNA-bd_dom_sf"/>
</dbReference>
<dbReference type="Gene3D" id="1.10.260.40">
    <property type="entry name" value="lambda repressor-like DNA-binding domains"/>
    <property type="match status" value="1"/>
</dbReference>
<keyword evidence="4" id="KW-1185">Reference proteome</keyword>